<accession>A0A1G7XPS3</accession>
<organism evidence="1 2">
    <name type="scientific">Phytopseudomonas flavescens</name>
    <dbReference type="NCBI Taxonomy" id="29435"/>
    <lineage>
        <taxon>Bacteria</taxon>
        <taxon>Pseudomonadati</taxon>
        <taxon>Pseudomonadota</taxon>
        <taxon>Gammaproteobacteria</taxon>
        <taxon>Pseudomonadales</taxon>
        <taxon>Pseudomonadaceae</taxon>
        <taxon>Phytopseudomonas</taxon>
    </lineage>
</organism>
<dbReference type="STRING" id="29435.SAMN05216588_101221"/>
<reference evidence="1 2" key="1">
    <citation type="submission" date="2016-10" db="EMBL/GenBank/DDBJ databases">
        <authorList>
            <person name="de Groot N.N."/>
        </authorList>
    </citation>
    <scope>NUCLEOTIDE SEQUENCE [LARGE SCALE GENOMIC DNA]</scope>
    <source>
        <strain evidence="1 2">LMG 18387</strain>
    </source>
</reference>
<dbReference type="RefSeq" id="WP_084305451.1">
    <property type="nucleotide sequence ID" value="NZ_FNDG01000001.1"/>
</dbReference>
<evidence type="ECO:0000313" key="1">
    <source>
        <dbReference type="EMBL" id="SDG86187.1"/>
    </source>
</evidence>
<evidence type="ECO:0000313" key="2">
    <source>
        <dbReference type="Proteomes" id="UP000198606"/>
    </source>
</evidence>
<protein>
    <submittedName>
        <fullName evidence="1">Uncharacterized protein</fullName>
    </submittedName>
</protein>
<name>A0A1G7XPS3_9GAMM</name>
<dbReference type="EMBL" id="FNDG01000001">
    <property type="protein sequence ID" value="SDG86187.1"/>
    <property type="molecule type" value="Genomic_DNA"/>
</dbReference>
<dbReference type="Proteomes" id="UP000198606">
    <property type="component" value="Unassembled WGS sequence"/>
</dbReference>
<gene>
    <name evidence="1" type="ORF">SAMN05216588_101221</name>
</gene>
<proteinExistence type="predicted"/>
<sequence>MSLMQTDKLSLLKQDGTRTDGILGVVTAKGIFLEVSQPGVKKMPRVEPGDLFIRFTSVGDETYEVLDPRFYELEAGLTDAHYQCKVKKLGVPEAKAAVQSITYNVSGNNSRVNVNSVDNSVNTVNVDSQVTQLISDIRNAIKAADLPACDAQEALEVVDMVEEQFQSAKPKRSVVRALLQSLPTALSVASSIAGIMAVFD</sequence>
<dbReference type="AlphaFoldDB" id="A0A1G7XPS3"/>